<keyword evidence="2" id="KW-1185">Reference proteome</keyword>
<sequence>MRCVGGQSVWFKLVQDKLLLLELNVLLSVTHRLRNHYQRDQNASRIRGSEHRRITTMADNRYLLKCARRQRTLTAGQLASQISANAGRSISRQPVSTDCVKEDC</sequence>
<reference evidence="1 2" key="1">
    <citation type="journal article" date="2019" name="Sci. Rep.">
        <title>Orb-weaving spider Araneus ventricosus genome elucidates the spidroin gene catalogue.</title>
        <authorList>
            <person name="Kono N."/>
            <person name="Nakamura H."/>
            <person name="Ohtoshi R."/>
            <person name="Moran D.A.P."/>
            <person name="Shinohara A."/>
            <person name="Yoshida Y."/>
            <person name="Fujiwara M."/>
            <person name="Mori M."/>
            <person name="Tomita M."/>
            <person name="Arakawa K."/>
        </authorList>
    </citation>
    <scope>NUCLEOTIDE SEQUENCE [LARGE SCALE GENOMIC DNA]</scope>
</reference>
<evidence type="ECO:0000313" key="2">
    <source>
        <dbReference type="Proteomes" id="UP000499080"/>
    </source>
</evidence>
<protein>
    <submittedName>
        <fullName evidence="1">Uncharacterized protein</fullName>
    </submittedName>
</protein>
<dbReference type="AlphaFoldDB" id="A0A4Y2FCK6"/>
<evidence type="ECO:0000313" key="1">
    <source>
        <dbReference type="EMBL" id="GBM38408.1"/>
    </source>
</evidence>
<gene>
    <name evidence="1" type="ORF">AVEN_260798_1</name>
</gene>
<proteinExistence type="predicted"/>
<name>A0A4Y2FCK6_ARAVE</name>
<accession>A0A4Y2FCK6</accession>
<dbReference type="OrthoDB" id="6425807at2759"/>
<comment type="caution">
    <text evidence="1">The sequence shown here is derived from an EMBL/GenBank/DDBJ whole genome shotgun (WGS) entry which is preliminary data.</text>
</comment>
<dbReference type="EMBL" id="BGPR01000868">
    <property type="protein sequence ID" value="GBM38408.1"/>
    <property type="molecule type" value="Genomic_DNA"/>
</dbReference>
<organism evidence="1 2">
    <name type="scientific">Araneus ventricosus</name>
    <name type="common">Orbweaver spider</name>
    <name type="synonym">Epeira ventricosa</name>
    <dbReference type="NCBI Taxonomy" id="182803"/>
    <lineage>
        <taxon>Eukaryota</taxon>
        <taxon>Metazoa</taxon>
        <taxon>Ecdysozoa</taxon>
        <taxon>Arthropoda</taxon>
        <taxon>Chelicerata</taxon>
        <taxon>Arachnida</taxon>
        <taxon>Araneae</taxon>
        <taxon>Araneomorphae</taxon>
        <taxon>Entelegynae</taxon>
        <taxon>Araneoidea</taxon>
        <taxon>Araneidae</taxon>
        <taxon>Araneus</taxon>
    </lineage>
</organism>
<dbReference type="Proteomes" id="UP000499080">
    <property type="component" value="Unassembled WGS sequence"/>
</dbReference>